<dbReference type="Proteomes" id="UP000887574">
    <property type="component" value="Unplaced"/>
</dbReference>
<organism evidence="1 2">
    <name type="scientific">Ditylenchus dipsaci</name>
    <dbReference type="NCBI Taxonomy" id="166011"/>
    <lineage>
        <taxon>Eukaryota</taxon>
        <taxon>Metazoa</taxon>
        <taxon>Ecdysozoa</taxon>
        <taxon>Nematoda</taxon>
        <taxon>Chromadorea</taxon>
        <taxon>Rhabditida</taxon>
        <taxon>Tylenchina</taxon>
        <taxon>Tylenchomorpha</taxon>
        <taxon>Sphaerularioidea</taxon>
        <taxon>Anguinidae</taxon>
        <taxon>Anguininae</taxon>
        <taxon>Ditylenchus</taxon>
    </lineage>
</organism>
<dbReference type="GO" id="GO:0006644">
    <property type="term" value="P:phospholipid metabolic process"/>
    <property type="evidence" value="ECO:0007669"/>
    <property type="project" value="InterPro"/>
</dbReference>
<dbReference type="GO" id="GO:0050482">
    <property type="term" value="P:arachidonate secretion"/>
    <property type="evidence" value="ECO:0007669"/>
    <property type="project" value="InterPro"/>
</dbReference>
<dbReference type="WBParaSite" id="jg18710">
    <property type="protein sequence ID" value="jg18710"/>
    <property type="gene ID" value="jg18710"/>
</dbReference>
<evidence type="ECO:0000313" key="2">
    <source>
        <dbReference type="WBParaSite" id="jg18710"/>
    </source>
</evidence>
<protein>
    <submittedName>
        <fullName evidence="2">Uncharacterized protein</fullName>
    </submittedName>
</protein>
<dbReference type="AlphaFoldDB" id="A0A915DDG2"/>
<dbReference type="PANTHER" id="PTHR34228:SF3">
    <property type="entry name" value="PHOSPHOLIPASE A2-LIKE PROTEIN Y52B11A.8"/>
    <property type="match status" value="1"/>
</dbReference>
<evidence type="ECO:0000313" key="1">
    <source>
        <dbReference type="Proteomes" id="UP000887574"/>
    </source>
</evidence>
<sequence length="124" mass="13915">MSNPIQCGNSNNSDYDWSPSVPIEGTWECGADEFSKYMSELTIERDCPSQKNLFNKCCISHDHCYDAQLGQKYCDDIFCDCILVAAGNNEICAKEDVPSFCGLVREFGAEPYFRSRPNSSNKTV</sequence>
<accession>A0A915DDG2</accession>
<dbReference type="InterPro" id="IPR036444">
    <property type="entry name" value="PLipase_A2_dom_sf"/>
</dbReference>
<dbReference type="SUPFAM" id="SSF48619">
    <property type="entry name" value="Phospholipase A2, PLA2"/>
    <property type="match status" value="1"/>
</dbReference>
<dbReference type="GO" id="GO:0004623">
    <property type="term" value="F:phospholipase A2 activity"/>
    <property type="evidence" value="ECO:0007669"/>
    <property type="project" value="InterPro"/>
</dbReference>
<proteinExistence type="predicted"/>
<keyword evidence="1" id="KW-1185">Reference proteome</keyword>
<reference evidence="2" key="1">
    <citation type="submission" date="2022-11" db="UniProtKB">
        <authorList>
            <consortium name="WormBaseParasite"/>
        </authorList>
    </citation>
    <scope>IDENTIFICATION</scope>
</reference>
<dbReference type="PANTHER" id="PTHR34228">
    <property type="entry name" value="PROTEIN CBG09474-RELATED"/>
    <property type="match status" value="1"/>
</dbReference>
<dbReference type="InterPro" id="IPR053322">
    <property type="entry name" value="PLA2-like"/>
</dbReference>
<name>A0A915DDG2_9BILA</name>